<dbReference type="Gene3D" id="3.30.420.10">
    <property type="entry name" value="Ribonuclease H-like superfamily/Ribonuclease H"/>
    <property type="match status" value="1"/>
</dbReference>
<dbReference type="Pfam" id="PF17919">
    <property type="entry name" value="RT_RNaseH_2"/>
    <property type="match status" value="1"/>
</dbReference>
<feature type="region of interest" description="Disordered" evidence="1">
    <location>
        <begin position="226"/>
        <end position="261"/>
    </location>
</feature>
<protein>
    <submittedName>
        <fullName evidence="3">Reverse transcriptase domain-containing protein</fullName>
    </submittedName>
</protein>
<dbReference type="InterPro" id="IPR036397">
    <property type="entry name" value="RNaseH_sf"/>
</dbReference>
<evidence type="ECO:0000256" key="1">
    <source>
        <dbReference type="SAM" id="MobiDB-lite"/>
    </source>
</evidence>
<dbReference type="EMBL" id="BKCJ010001117">
    <property type="protein sequence ID" value="GEU38979.1"/>
    <property type="molecule type" value="Genomic_DNA"/>
</dbReference>
<dbReference type="GO" id="GO:0003964">
    <property type="term" value="F:RNA-directed DNA polymerase activity"/>
    <property type="evidence" value="ECO:0007669"/>
    <property type="project" value="UniProtKB-KW"/>
</dbReference>
<keyword evidence="3" id="KW-0548">Nucleotidyltransferase</keyword>
<organism evidence="3">
    <name type="scientific">Tanacetum cinerariifolium</name>
    <name type="common">Dalmatian daisy</name>
    <name type="synonym">Chrysanthemum cinerariifolium</name>
    <dbReference type="NCBI Taxonomy" id="118510"/>
    <lineage>
        <taxon>Eukaryota</taxon>
        <taxon>Viridiplantae</taxon>
        <taxon>Streptophyta</taxon>
        <taxon>Embryophyta</taxon>
        <taxon>Tracheophyta</taxon>
        <taxon>Spermatophyta</taxon>
        <taxon>Magnoliopsida</taxon>
        <taxon>eudicotyledons</taxon>
        <taxon>Gunneridae</taxon>
        <taxon>Pentapetalae</taxon>
        <taxon>asterids</taxon>
        <taxon>campanulids</taxon>
        <taxon>Asterales</taxon>
        <taxon>Asteraceae</taxon>
        <taxon>Asteroideae</taxon>
        <taxon>Anthemideae</taxon>
        <taxon>Anthemidinae</taxon>
        <taxon>Tanacetum</taxon>
    </lineage>
</organism>
<dbReference type="InterPro" id="IPR043502">
    <property type="entry name" value="DNA/RNA_pol_sf"/>
</dbReference>
<dbReference type="Gene3D" id="3.30.70.270">
    <property type="match status" value="1"/>
</dbReference>
<dbReference type="GO" id="GO:0015074">
    <property type="term" value="P:DNA integration"/>
    <property type="evidence" value="ECO:0007669"/>
    <property type="project" value="InterPro"/>
</dbReference>
<evidence type="ECO:0000313" key="3">
    <source>
        <dbReference type="EMBL" id="GEU38979.1"/>
    </source>
</evidence>
<dbReference type="InterPro" id="IPR041577">
    <property type="entry name" value="RT_RNaseH_2"/>
</dbReference>
<name>A0A6L2JQN8_TANCI</name>
<keyword evidence="3" id="KW-0808">Transferase</keyword>
<keyword evidence="3" id="KW-0695">RNA-directed DNA polymerase</keyword>
<dbReference type="InterPro" id="IPR001584">
    <property type="entry name" value="Integrase_cat-core"/>
</dbReference>
<proteinExistence type="predicted"/>
<dbReference type="GO" id="GO:0003676">
    <property type="term" value="F:nucleic acid binding"/>
    <property type="evidence" value="ECO:0007669"/>
    <property type="project" value="InterPro"/>
</dbReference>
<dbReference type="InterPro" id="IPR012337">
    <property type="entry name" value="RNaseH-like_sf"/>
</dbReference>
<comment type="caution">
    <text evidence="3">The sequence shown here is derived from an EMBL/GenBank/DDBJ whole genome shotgun (WGS) entry which is preliminary data.</text>
</comment>
<dbReference type="FunFam" id="3.30.70.270:FF:000020">
    <property type="entry name" value="Transposon Tf2-6 polyprotein-like Protein"/>
    <property type="match status" value="1"/>
</dbReference>
<dbReference type="SUPFAM" id="SSF56672">
    <property type="entry name" value="DNA/RNA polymerases"/>
    <property type="match status" value="1"/>
</dbReference>
<dbReference type="SUPFAM" id="SSF53098">
    <property type="entry name" value="Ribonuclease H-like"/>
    <property type="match status" value="1"/>
</dbReference>
<sequence>MWPWSAPRSRDTIQLENAVSTISQEYLLEFTSEYGIPESLHPELPGPEEPIVEFSEGKVGVYTKCSNNSYANANVELFSLISASNPVKVKTGTLPRAAHEVPLLTDTASRVIDMEDTVMALGSSGTPSVVEKSPLDFADEDPPQVINLRGEEATTEVIPESSLEKEVAAMGPVVNKRCRKRRNEGVGSNAPPKVLRKDYAASRPAQSTRGEKSIVIIGLNAGSTFSMPTTHDVPAAAKSVSDPDPLSDAKPQPHPERDPEADAKYVTALHAIKDLKSLYPEVRDPKDPWSFKEETLLEDAIAANISRIEKKKKCRVVSRTHGVGSAHHARSDGVLVSVPTVALKVLPSCCRMLLLRIHTTAGVDVNAASVQDTPITDAEATKVSVPRKKRDVIIQDPEETTTVTVQPKNMAGYKMDYFKGMSYDEIRPLFEKHYNYNQAFLNEVNEGVKVPKKEIVPDDDDYDVYTDATPLASKVPIIDYKIHTERNRPYFKIIKADRNHILFLSFSTMLKNFDREDLKSLWNIVRERFAKTQPNNYSDDFLLNTLKIMFEKPNVKANVWKDQKGKYGLAKVKRWKLSESCGVHCLTLSTIQIFLLVERMYPLTHFTLEKMINDVRLKVEDEGEMSLELLRLASPKTPTEIRQFLSLAGYYQRFIEGFSKIAKSMMKLTQKGIKFDWGEKEENAFQLIKQKLCCAPILALSEGSEDFVVYCDASHKVMTIDLNIPKQILEAQIEALKPENFKKEDVGGMIRKDLPKKKFGTVRGWNLVFKQQELVTMLRRLKIRDHARVSQVEPTIPEWKWDNITMDFITKLPKLPQGFDTIWMIVDRLTKSAHFLPIRENDPLDKLVRLYLNRIVARHEIPVSIICDRDGRFTSNFWRSFQKALGTYISMSTAYHPKTDG</sequence>
<feature type="compositionally biased region" description="Basic and acidic residues" evidence="1">
    <location>
        <begin position="251"/>
        <end position="261"/>
    </location>
</feature>
<dbReference type="PANTHER" id="PTHR34072:SF52">
    <property type="entry name" value="RIBONUCLEASE H"/>
    <property type="match status" value="1"/>
</dbReference>
<evidence type="ECO:0000259" key="2">
    <source>
        <dbReference type="PROSITE" id="PS50994"/>
    </source>
</evidence>
<accession>A0A6L2JQN8</accession>
<gene>
    <name evidence="3" type="ORF">Tci_010957</name>
</gene>
<dbReference type="PROSITE" id="PS50994">
    <property type="entry name" value="INTEGRASE"/>
    <property type="match status" value="1"/>
</dbReference>
<dbReference type="InterPro" id="IPR043128">
    <property type="entry name" value="Rev_trsase/Diguanyl_cyclase"/>
</dbReference>
<dbReference type="AlphaFoldDB" id="A0A6L2JQN8"/>
<feature type="domain" description="Integrase catalytic" evidence="2">
    <location>
        <begin position="793"/>
        <end position="901"/>
    </location>
</feature>
<dbReference type="PANTHER" id="PTHR34072">
    <property type="entry name" value="ENZYMATIC POLYPROTEIN-RELATED"/>
    <property type="match status" value="1"/>
</dbReference>
<reference evidence="3" key="1">
    <citation type="journal article" date="2019" name="Sci. Rep.">
        <title>Draft genome of Tanacetum cinerariifolium, the natural source of mosquito coil.</title>
        <authorList>
            <person name="Yamashiro T."/>
            <person name="Shiraishi A."/>
            <person name="Satake H."/>
            <person name="Nakayama K."/>
        </authorList>
    </citation>
    <scope>NUCLEOTIDE SEQUENCE</scope>
</reference>